<dbReference type="AlphaFoldDB" id="X1C837"/>
<sequence length="121" mass="14235">MEDRFRFRAWYKPENTMHYKAEDTYDYMTGDPTIMNDNFGALLIDNDYIVMQCVGLKDNKNVLAYEGDILLSDSGNKYILIWYQPDASFMMIDYDSFVDGELDEPAYRYLEPDINGSYIIN</sequence>
<accession>X1C837</accession>
<protein>
    <recommendedName>
        <fullName evidence="1">YopX protein domain-containing protein</fullName>
    </recommendedName>
</protein>
<organism evidence="2">
    <name type="scientific">marine sediment metagenome</name>
    <dbReference type="NCBI Taxonomy" id="412755"/>
    <lineage>
        <taxon>unclassified sequences</taxon>
        <taxon>metagenomes</taxon>
        <taxon>ecological metagenomes</taxon>
    </lineage>
</organism>
<name>X1C837_9ZZZZ</name>
<dbReference type="SUPFAM" id="SSF159006">
    <property type="entry name" value="YopX-like"/>
    <property type="match status" value="1"/>
</dbReference>
<proteinExistence type="predicted"/>
<comment type="caution">
    <text evidence="2">The sequence shown here is derived from an EMBL/GenBank/DDBJ whole genome shotgun (WGS) entry which is preliminary data.</text>
</comment>
<dbReference type="Pfam" id="PF09643">
    <property type="entry name" value="YopX"/>
    <property type="match status" value="1"/>
</dbReference>
<reference evidence="2" key="1">
    <citation type="journal article" date="2014" name="Front. Microbiol.">
        <title>High frequency of phylogenetically diverse reductive dehalogenase-homologous genes in deep subseafloor sedimentary metagenomes.</title>
        <authorList>
            <person name="Kawai M."/>
            <person name="Futagami T."/>
            <person name="Toyoda A."/>
            <person name="Takaki Y."/>
            <person name="Nishi S."/>
            <person name="Hori S."/>
            <person name="Arai W."/>
            <person name="Tsubouchi T."/>
            <person name="Morono Y."/>
            <person name="Uchiyama I."/>
            <person name="Ito T."/>
            <person name="Fujiyama A."/>
            <person name="Inagaki F."/>
            <person name="Takami H."/>
        </authorList>
    </citation>
    <scope>NUCLEOTIDE SEQUENCE</scope>
    <source>
        <strain evidence="2">Expedition CK06-06</strain>
    </source>
</reference>
<evidence type="ECO:0000313" key="2">
    <source>
        <dbReference type="EMBL" id="GAG80571.1"/>
    </source>
</evidence>
<dbReference type="InterPro" id="IPR019096">
    <property type="entry name" value="YopX_protein"/>
</dbReference>
<dbReference type="EMBL" id="BART01016350">
    <property type="protein sequence ID" value="GAG80571.1"/>
    <property type="molecule type" value="Genomic_DNA"/>
</dbReference>
<gene>
    <name evidence="2" type="ORF">S01H4_31471</name>
</gene>
<evidence type="ECO:0000259" key="1">
    <source>
        <dbReference type="Pfam" id="PF09643"/>
    </source>
</evidence>
<feature type="domain" description="YopX protein" evidence="1">
    <location>
        <begin position="7"/>
        <end position="90"/>
    </location>
</feature>